<dbReference type="SUPFAM" id="SSF54695">
    <property type="entry name" value="POZ domain"/>
    <property type="match status" value="1"/>
</dbReference>
<dbReference type="CDD" id="cd18186">
    <property type="entry name" value="BTB_POZ_ZBTB_KLHL-like"/>
    <property type="match status" value="1"/>
</dbReference>
<accession>A0A812RKX0</accession>
<dbReference type="Pfam" id="PF00651">
    <property type="entry name" value="BTB"/>
    <property type="match status" value="1"/>
</dbReference>
<evidence type="ECO:0000313" key="3">
    <source>
        <dbReference type="EMBL" id="CAE7442582.1"/>
    </source>
</evidence>
<evidence type="ECO:0000256" key="1">
    <source>
        <dbReference type="SAM" id="MobiDB-lite"/>
    </source>
</evidence>
<evidence type="ECO:0000259" key="2">
    <source>
        <dbReference type="PROSITE" id="PS50097"/>
    </source>
</evidence>
<organism evidence="3 4">
    <name type="scientific">Symbiodinium natans</name>
    <dbReference type="NCBI Taxonomy" id="878477"/>
    <lineage>
        <taxon>Eukaryota</taxon>
        <taxon>Sar</taxon>
        <taxon>Alveolata</taxon>
        <taxon>Dinophyceae</taxon>
        <taxon>Suessiales</taxon>
        <taxon>Symbiodiniaceae</taxon>
        <taxon>Symbiodinium</taxon>
    </lineage>
</organism>
<protein>
    <submittedName>
        <fullName evidence="3">Klhl36 protein</fullName>
    </submittedName>
</protein>
<feature type="region of interest" description="Disordered" evidence="1">
    <location>
        <begin position="312"/>
        <end position="336"/>
    </location>
</feature>
<dbReference type="SMART" id="SM00225">
    <property type="entry name" value="BTB"/>
    <property type="match status" value="1"/>
</dbReference>
<dbReference type="InterPro" id="IPR011333">
    <property type="entry name" value="SKP1/BTB/POZ_sf"/>
</dbReference>
<dbReference type="Gene3D" id="3.30.710.10">
    <property type="entry name" value="Potassium Channel Kv1.1, Chain A"/>
    <property type="match status" value="1"/>
</dbReference>
<gene>
    <name evidence="3" type="primary">klhl36</name>
    <name evidence="3" type="ORF">SNAT2548_LOCUS24066</name>
</gene>
<feature type="domain" description="BTB" evidence="2">
    <location>
        <begin position="168"/>
        <end position="235"/>
    </location>
</feature>
<dbReference type="OrthoDB" id="6359816at2759"/>
<dbReference type="InterPro" id="IPR000210">
    <property type="entry name" value="BTB/POZ_dom"/>
</dbReference>
<dbReference type="PANTHER" id="PTHR24413">
    <property type="entry name" value="SPECKLE-TYPE POZ PROTEIN"/>
    <property type="match status" value="1"/>
</dbReference>
<keyword evidence="4" id="KW-1185">Reference proteome</keyword>
<reference evidence="3" key="1">
    <citation type="submission" date="2021-02" db="EMBL/GenBank/DDBJ databases">
        <authorList>
            <person name="Dougan E. K."/>
            <person name="Rhodes N."/>
            <person name="Thang M."/>
            <person name="Chan C."/>
        </authorList>
    </citation>
    <scope>NUCLEOTIDE SEQUENCE</scope>
</reference>
<sequence length="336" mass="37178">MATDEMVRTFIELCNFEMLQQVVPGNVDWNRNLLECELPPLFLAVVNNVCDRTPAQQQTRLQMISWMVRSGADPLHKVSSSIVKTFSAAGEQAFKVSCNGHSAISICCAFLRLLQQQDDGESWSAAIKCVEEMLTTLSRAPMRRPQLVSVRQGVVNLWESIRDMDSTYDVIFEAADGEVAAHDLILMASSPVLRAMLESAMKEGANRRIRVGDSSSSGVTLFVDMLYTGSTCLELDYKTMLTAFELAHRWQVQHVVDILVDGLCRLVGVDSFVEIAEAAILKDSAPLKAACAAFGAKNAEIQSMLKKNSVPPAVRQLMGEPETERPEPGKPKRRRL</sequence>
<dbReference type="PROSITE" id="PS50097">
    <property type="entry name" value="BTB"/>
    <property type="match status" value="1"/>
</dbReference>
<comment type="caution">
    <text evidence="3">The sequence shown here is derived from an EMBL/GenBank/DDBJ whole genome shotgun (WGS) entry which is preliminary data.</text>
</comment>
<dbReference type="Proteomes" id="UP000604046">
    <property type="component" value="Unassembled WGS sequence"/>
</dbReference>
<proteinExistence type="predicted"/>
<dbReference type="EMBL" id="CAJNDS010002344">
    <property type="protein sequence ID" value="CAE7442582.1"/>
    <property type="molecule type" value="Genomic_DNA"/>
</dbReference>
<name>A0A812RKX0_9DINO</name>
<dbReference type="AlphaFoldDB" id="A0A812RKX0"/>
<evidence type="ECO:0000313" key="4">
    <source>
        <dbReference type="Proteomes" id="UP000604046"/>
    </source>
</evidence>